<dbReference type="STRING" id="1618387.UW44_C0013G0049"/>
<dbReference type="Proteomes" id="UP000034006">
    <property type="component" value="Unassembled WGS sequence"/>
</dbReference>
<proteinExistence type="predicted"/>
<organism evidence="1 2">
    <name type="scientific">Candidatus Collierbacteria bacterium GW2011_GWB2_44_22</name>
    <dbReference type="NCBI Taxonomy" id="1618387"/>
    <lineage>
        <taxon>Bacteria</taxon>
        <taxon>Candidatus Collieribacteriota</taxon>
    </lineage>
</organism>
<reference evidence="1 2" key="1">
    <citation type="journal article" date="2015" name="Nature">
        <title>rRNA introns, odd ribosomes, and small enigmatic genomes across a large radiation of phyla.</title>
        <authorList>
            <person name="Brown C.T."/>
            <person name="Hug L.A."/>
            <person name="Thomas B.C."/>
            <person name="Sharon I."/>
            <person name="Castelle C.J."/>
            <person name="Singh A."/>
            <person name="Wilkins M.J."/>
            <person name="Williams K.H."/>
            <person name="Banfield J.F."/>
        </authorList>
    </citation>
    <scope>NUCLEOTIDE SEQUENCE [LARGE SCALE GENOMIC DNA]</scope>
</reference>
<dbReference type="EMBL" id="LCIH01000013">
    <property type="protein sequence ID" value="KKT51329.1"/>
    <property type="molecule type" value="Genomic_DNA"/>
</dbReference>
<dbReference type="AlphaFoldDB" id="A0A0G1KTV2"/>
<dbReference type="CDD" id="cd04301">
    <property type="entry name" value="NAT_SF"/>
    <property type="match status" value="1"/>
</dbReference>
<evidence type="ECO:0000313" key="2">
    <source>
        <dbReference type="Proteomes" id="UP000034006"/>
    </source>
</evidence>
<accession>A0A0G1KTV2</accession>
<name>A0A0G1KTV2_9BACT</name>
<gene>
    <name evidence="1" type="ORF">UW44_C0013G0049</name>
</gene>
<comment type="caution">
    <text evidence="1">The sequence shown here is derived from an EMBL/GenBank/DDBJ whole genome shotgun (WGS) entry which is preliminary data.</text>
</comment>
<sequence length="328" mass="38016">MENQENNFDCEVFKERYNEWSDRFGEDGEWEDNAITGEETFIFSLKNGKELLVQKYKVDNVNSPDFLYSDLWFMLAKIDGKIVGFSALGLKPDIGGLVQVSGMDIAVLDGGMGIGSCLLSVHDRTLQELANKIGDIDDMTEDNNSKRINNRLDELDEKVAGDGDIATYQRELNILLYNRTKWQSIFGEEGKMGYRWDSDKEYLVKRFKKGEKVPVLDCEIKRNYTDLRVEIGIREKYCRNTLQELSKQIRDICTREEITIGDDYLGWVVQSLENGDIGTARTDFEQQLSKFEKSHDLYELLCEAMYDEETPSPIEKDRRWKKAMMEDN</sequence>
<evidence type="ECO:0000313" key="1">
    <source>
        <dbReference type="EMBL" id="KKT51329.1"/>
    </source>
</evidence>
<protein>
    <submittedName>
        <fullName evidence="1">Uncharacterized protein</fullName>
    </submittedName>
</protein>